<dbReference type="CDD" id="cd09859">
    <property type="entry name" value="PIN_53EXO"/>
    <property type="match status" value="1"/>
</dbReference>
<dbReference type="SMART" id="SM00279">
    <property type="entry name" value="HhH2"/>
    <property type="match status" value="1"/>
</dbReference>
<dbReference type="GO" id="GO:0003677">
    <property type="term" value="F:DNA binding"/>
    <property type="evidence" value="ECO:0007669"/>
    <property type="project" value="UniProtKB-KW"/>
</dbReference>
<dbReference type="InterPro" id="IPR038969">
    <property type="entry name" value="FEN"/>
</dbReference>
<keyword evidence="1" id="KW-0540">Nuclease</keyword>
<dbReference type="CDD" id="cd09898">
    <property type="entry name" value="H3TH_53EXO"/>
    <property type="match status" value="1"/>
</dbReference>
<dbReference type="InterPro" id="IPR036279">
    <property type="entry name" value="5-3_exonuclease_C_sf"/>
</dbReference>
<dbReference type="GO" id="GO:0033567">
    <property type="term" value="P:DNA replication, Okazaki fragment processing"/>
    <property type="evidence" value="ECO:0007669"/>
    <property type="project" value="InterPro"/>
</dbReference>
<dbReference type="PANTHER" id="PTHR42646">
    <property type="entry name" value="FLAP ENDONUCLEASE XNI"/>
    <property type="match status" value="1"/>
</dbReference>
<accession>A0A6J7E5M8</accession>
<organism evidence="5">
    <name type="scientific">freshwater metagenome</name>
    <dbReference type="NCBI Taxonomy" id="449393"/>
    <lineage>
        <taxon>unclassified sequences</taxon>
        <taxon>metagenomes</taxon>
        <taxon>ecological metagenomes</taxon>
    </lineage>
</organism>
<dbReference type="InterPro" id="IPR020046">
    <property type="entry name" value="5-3_exonucl_a-hlix_arch_N"/>
</dbReference>
<dbReference type="InterPro" id="IPR002421">
    <property type="entry name" value="5-3_exonuclease"/>
</dbReference>
<proteinExistence type="predicted"/>
<dbReference type="InterPro" id="IPR029060">
    <property type="entry name" value="PIN-like_dom_sf"/>
</dbReference>
<keyword evidence="2" id="KW-0378">Hydrolase</keyword>
<evidence type="ECO:0000259" key="4">
    <source>
        <dbReference type="SMART" id="SM00475"/>
    </source>
</evidence>
<protein>
    <submittedName>
        <fullName evidence="5">Unannotated protein</fullName>
    </submittedName>
</protein>
<evidence type="ECO:0000256" key="1">
    <source>
        <dbReference type="ARBA" id="ARBA00022722"/>
    </source>
</evidence>
<feature type="domain" description="5'-3' exonuclease" evidence="4">
    <location>
        <begin position="3"/>
        <end position="271"/>
    </location>
</feature>
<dbReference type="AlphaFoldDB" id="A0A6J7E5M8"/>
<evidence type="ECO:0000313" key="5">
    <source>
        <dbReference type="EMBL" id="CAB4878377.1"/>
    </source>
</evidence>
<evidence type="ECO:0000256" key="2">
    <source>
        <dbReference type="ARBA" id="ARBA00022801"/>
    </source>
</evidence>
<dbReference type="SUPFAM" id="SSF88723">
    <property type="entry name" value="PIN domain-like"/>
    <property type="match status" value="1"/>
</dbReference>
<dbReference type="InterPro" id="IPR008918">
    <property type="entry name" value="HhH2"/>
</dbReference>
<dbReference type="PANTHER" id="PTHR42646:SF2">
    <property type="entry name" value="5'-3' EXONUCLEASE FAMILY PROTEIN"/>
    <property type="match status" value="1"/>
</dbReference>
<dbReference type="GO" id="GO:0017108">
    <property type="term" value="F:5'-flap endonuclease activity"/>
    <property type="evidence" value="ECO:0007669"/>
    <property type="project" value="InterPro"/>
</dbReference>
<name>A0A6J7E5M8_9ZZZZ</name>
<gene>
    <name evidence="5" type="ORF">UFOPK3444_01165</name>
</gene>
<keyword evidence="3" id="KW-0238">DNA-binding</keyword>
<dbReference type="SMART" id="SM00475">
    <property type="entry name" value="53EXOc"/>
    <property type="match status" value="1"/>
</dbReference>
<dbReference type="Pfam" id="PF02739">
    <property type="entry name" value="5_3_exonuc_N"/>
    <property type="match status" value="1"/>
</dbReference>
<dbReference type="EMBL" id="CAFBLU010000020">
    <property type="protein sequence ID" value="CAB4878377.1"/>
    <property type="molecule type" value="Genomic_DNA"/>
</dbReference>
<dbReference type="SUPFAM" id="SSF47807">
    <property type="entry name" value="5' to 3' exonuclease, C-terminal subdomain"/>
    <property type="match status" value="1"/>
</dbReference>
<dbReference type="GO" id="GO:0008409">
    <property type="term" value="F:5'-3' exonuclease activity"/>
    <property type="evidence" value="ECO:0007669"/>
    <property type="project" value="InterPro"/>
</dbReference>
<dbReference type="Gene3D" id="3.40.50.1010">
    <property type="entry name" value="5'-nuclease"/>
    <property type="match status" value="1"/>
</dbReference>
<evidence type="ECO:0000256" key="3">
    <source>
        <dbReference type="ARBA" id="ARBA00023125"/>
    </source>
</evidence>
<sequence>MPGPLLVCDLPLLMYRGFFALPSKIRGSDGRAVNALLGTANAVLAAIDGCKPRAVVLCDGAEAGAYRVKAFPGYHAAREPMPDDLAHQFGLGEGLWKALGWKQADAGDLEADDLLASLALLEAEAGGSTRILTGDRDLLQCATAKTKVMLLKPGQGTLDCGPAQVQELTGVKPAQIPDLIALRGDPSDGIPGAPGIGTKGAADLLARHGSVDGAIAHAAGEKPRTAASLTENADLIRMFLDIATVRKVKARRPADAPTNHAKGSLEAERLGMGRLAARLAALA</sequence>
<dbReference type="Gene3D" id="1.10.150.20">
    <property type="entry name" value="5' to 3' exonuclease, C-terminal subdomain"/>
    <property type="match status" value="1"/>
</dbReference>
<reference evidence="5" key="1">
    <citation type="submission" date="2020-05" db="EMBL/GenBank/DDBJ databases">
        <authorList>
            <person name="Chiriac C."/>
            <person name="Salcher M."/>
            <person name="Ghai R."/>
            <person name="Kavagutti S V."/>
        </authorList>
    </citation>
    <scope>NUCLEOTIDE SEQUENCE</scope>
</reference>
<dbReference type="InterPro" id="IPR020045">
    <property type="entry name" value="DNA_polI_H3TH"/>
</dbReference>
<dbReference type="Pfam" id="PF01367">
    <property type="entry name" value="5_3_exonuc"/>
    <property type="match status" value="1"/>
</dbReference>